<reference evidence="11" key="1">
    <citation type="submission" date="2012-06" db="EMBL/GenBank/DDBJ databases">
        <title>The genome sequence of Coniosporium apollinis CBS 100218.</title>
        <authorList>
            <consortium name="The Broad Institute Genome Sequencing Platform"/>
            <person name="Cuomo C."/>
            <person name="Gorbushina A."/>
            <person name="Noack S."/>
            <person name="Walker B."/>
            <person name="Young S.K."/>
            <person name="Zeng Q."/>
            <person name="Gargeya S."/>
            <person name="Fitzgerald M."/>
            <person name="Haas B."/>
            <person name="Abouelleil A."/>
            <person name="Alvarado L."/>
            <person name="Arachchi H.M."/>
            <person name="Berlin A.M."/>
            <person name="Chapman S.B."/>
            <person name="Goldberg J."/>
            <person name="Griggs A."/>
            <person name="Gujja S."/>
            <person name="Hansen M."/>
            <person name="Howarth C."/>
            <person name="Imamovic A."/>
            <person name="Larimer J."/>
            <person name="McCowan C."/>
            <person name="Montmayeur A."/>
            <person name="Murphy C."/>
            <person name="Neiman D."/>
            <person name="Pearson M."/>
            <person name="Priest M."/>
            <person name="Roberts A."/>
            <person name="Saif S."/>
            <person name="Shea T."/>
            <person name="Sisk P."/>
            <person name="Sykes S."/>
            <person name="Wortman J."/>
            <person name="Nusbaum C."/>
            <person name="Birren B."/>
        </authorList>
    </citation>
    <scope>NUCLEOTIDE SEQUENCE [LARGE SCALE GENOMIC DNA]</scope>
    <source>
        <strain evidence="11">CBS 100218</strain>
    </source>
</reference>
<dbReference type="GO" id="GO:0000981">
    <property type="term" value="F:DNA-binding transcription factor activity, RNA polymerase II-specific"/>
    <property type="evidence" value="ECO:0007669"/>
    <property type="project" value="InterPro"/>
</dbReference>
<evidence type="ECO:0000256" key="2">
    <source>
        <dbReference type="ARBA" id="ARBA00022723"/>
    </source>
</evidence>
<organism evidence="10 11">
    <name type="scientific">Coniosporium apollinis (strain CBS 100218)</name>
    <name type="common">Rock-inhabiting black yeast</name>
    <dbReference type="NCBI Taxonomy" id="1168221"/>
    <lineage>
        <taxon>Eukaryota</taxon>
        <taxon>Fungi</taxon>
        <taxon>Dikarya</taxon>
        <taxon>Ascomycota</taxon>
        <taxon>Pezizomycotina</taxon>
        <taxon>Dothideomycetes</taxon>
        <taxon>Dothideomycetes incertae sedis</taxon>
        <taxon>Coniosporium</taxon>
    </lineage>
</organism>
<dbReference type="GO" id="GO:0000785">
    <property type="term" value="C:chromatin"/>
    <property type="evidence" value="ECO:0007669"/>
    <property type="project" value="TreeGrafter"/>
</dbReference>
<keyword evidence="11" id="KW-1185">Reference proteome</keyword>
<dbReference type="GeneID" id="19905624"/>
<evidence type="ECO:0000256" key="7">
    <source>
        <dbReference type="PROSITE-ProRule" id="PRU00042"/>
    </source>
</evidence>
<keyword evidence="6" id="KW-0539">Nucleus</keyword>
<dbReference type="InterPro" id="IPR013087">
    <property type="entry name" value="Znf_C2H2_type"/>
</dbReference>
<dbReference type="InterPro" id="IPR036236">
    <property type="entry name" value="Znf_C2H2_sf"/>
</dbReference>
<dbReference type="RefSeq" id="XP_007784444.1">
    <property type="nucleotide sequence ID" value="XM_007786254.1"/>
</dbReference>
<evidence type="ECO:0000256" key="4">
    <source>
        <dbReference type="ARBA" id="ARBA00022771"/>
    </source>
</evidence>
<dbReference type="eggNOG" id="KOG1721">
    <property type="taxonomic scope" value="Eukaryota"/>
</dbReference>
<dbReference type="GO" id="GO:0006351">
    <property type="term" value="P:DNA-templated transcription"/>
    <property type="evidence" value="ECO:0007669"/>
    <property type="project" value="InterPro"/>
</dbReference>
<keyword evidence="3" id="KW-0677">Repeat</keyword>
<feature type="domain" description="C2H2-type" evidence="9">
    <location>
        <begin position="79"/>
        <end position="107"/>
    </location>
</feature>
<proteinExistence type="predicted"/>
<dbReference type="PANTHER" id="PTHR40626:SF13">
    <property type="entry name" value="RESPIRATION FACTOR 2-RELATED"/>
    <property type="match status" value="1"/>
</dbReference>
<keyword evidence="5" id="KW-0862">Zinc</keyword>
<evidence type="ECO:0000256" key="6">
    <source>
        <dbReference type="ARBA" id="ARBA00023242"/>
    </source>
</evidence>
<dbReference type="FunFam" id="3.30.160.60:FF:000576">
    <property type="entry name" value="C2H2 transcription factor (AmdX)"/>
    <property type="match status" value="1"/>
</dbReference>
<dbReference type="GO" id="GO:0000978">
    <property type="term" value="F:RNA polymerase II cis-regulatory region sequence-specific DNA binding"/>
    <property type="evidence" value="ECO:0007669"/>
    <property type="project" value="InterPro"/>
</dbReference>
<dbReference type="Pfam" id="PF04082">
    <property type="entry name" value="Fungal_trans"/>
    <property type="match status" value="1"/>
</dbReference>
<evidence type="ECO:0000256" key="1">
    <source>
        <dbReference type="ARBA" id="ARBA00004123"/>
    </source>
</evidence>
<gene>
    <name evidence="10" type="ORF">W97_08313</name>
</gene>
<dbReference type="AlphaFoldDB" id="R7Z4P8"/>
<dbReference type="CDD" id="cd12148">
    <property type="entry name" value="fungal_TF_MHR"/>
    <property type="match status" value="1"/>
</dbReference>
<dbReference type="InterPro" id="IPR007219">
    <property type="entry name" value="XnlR_reg_dom"/>
</dbReference>
<keyword evidence="2" id="KW-0479">Metal-binding</keyword>
<feature type="compositionally biased region" description="Polar residues" evidence="8">
    <location>
        <begin position="134"/>
        <end position="149"/>
    </location>
</feature>
<dbReference type="Gene3D" id="3.30.160.60">
    <property type="entry name" value="Classic Zinc Finger"/>
    <property type="match status" value="2"/>
</dbReference>
<accession>R7Z4P8</accession>
<dbReference type="SUPFAM" id="SSF57667">
    <property type="entry name" value="beta-beta-alpha zinc fingers"/>
    <property type="match status" value="1"/>
</dbReference>
<evidence type="ECO:0000259" key="9">
    <source>
        <dbReference type="PROSITE" id="PS50157"/>
    </source>
</evidence>
<feature type="region of interest" description="Disordered" evidence="8">
    <location>
        <begin position="942"/>
        <end position="976"/>
    </location>
</feature>
<dbReference type="SMART" id="SM00355">
    <property type="entry name" value="ZnF_C2H2"/>
    <property type="match status" value="2"/>
</dbReference>
<dbReference type="InterPro" id="IPR051059">
    <property type="entry name" value="VerF-like"/>
</dbReference>
<dbReference type="FunFam" id="3.30.160.60:FF:000065">
    <property type="entry name" value="B-cell CLL/lymphoma 6, member B"/>
    <property type="match status" value="1"/>
</dbReference>
<comment type="subcellular location">
    <subcellularLocation>
        <location evidence="1">Nucleus</location>
    </subcellularLocation>
</comment>
<dbReference type="STRING" id="1168221.R7Z4P8"/>
<feature type="region of interest" description="Disordered" evidence="8">
    <location>
        <begin position="483"/>
        <end position="504"/>
    </location>
</feature>
<dbReference type="HOGENOM" id="CLU_008344_0_0_1"/>
<protein>
    <recommendedName>
        <fullName evidence="9">C2H2-type domain-containing protein</fullName>
    </recommendedName>
</protein>
<keyword evidence="4 7" id="KW-0863">Zinc-finger</keyword>
<dbReference type="OrthoDB" id="6077919at2759"/>
<dbReference type="OMA" id="GHSQSMF"/>
<dbReference type="EMBL" id="JH767607">
    <property type="protein sequence ID" value="EON69127.1"/>
    <property type="molecule type" value="Genomic_DNA"/>
</dbReference>
<sequence length="1178" mass="128138">MAASTSEKASGEAHGSTNSSNTASSDLKSEPTPNTTTANFPPPKTDKPRPHVCQTCGRCFARLEHLKRHERSHTKEKPFECPQCQRCFARRDLLLRHQQKLHQAGAASSRPRNSRRESTSGQAANGSGRVRKNSIASSVAGSVGNTATSGMRPRANTISHIDMNMMASNASLGRNYGVIGGHTHHPSLTGLPGVGTYEYRGMSTTMGPHSSSHGLPRLDTQLGAGLGGGLRTAPVAGFGDSFDVDKFLHDATINPAQLHFGGAAAHPGSPFPTFHSYTGDQLMEAEQSFQWPHSSIDDPFAFNNGNDPVLDGSSPSAISTASQSGFSEVMLDGSNNPAQKNGTVWGNRNVPPSMSHNTPFSMEPLGSSFHSLLSPMHTISPQDLHEQSLNAELYLHTPPAMPVVSPTAGIPGMPNQYFHPHATFNCDSTSISSSSVNGSASARHSSVTSVSSESITDATRNALIISLSQPVSYGQNQRKYSQSTLPASLVHSPRATPTAQPPSLPSTVDLQRYVSAYIHYFHPHMPFLHIPTLTFDAPAFTSNLRTASGHVNFGQDGIIGGAGCLILAMAAIGALYEFEHAVAHELFEAAKKMIHLYFEEHRRANVSASLRGTNAAEPSRLKTPVWLVQAMLLNIIYGHNCGDKRAAESATTQCAALISLAKAAELDQPDSDVSTNQNGLPDRDITMSDDGLASELFRAHSRQDYSDEHPQWIAWKIREERKRTWFAVFILSSLLVTAYNQPPRILNSELLLDLPCEENLWSVDNVHTWVALGGATEAERKTVSFAKALSFLLTASQRPHADHQMGASYHETLGTDVSMDQFPESELKPSTFGCYILINALHVYIWETRQRHNGRLWTTQETETMHAQVEPALRAWQTAWRANPNHSLERPNPYGPLPADCIPLLDLAYVRLFVNLGRSKEGFFTGDFDAMAEELARGHEIIQHADSSPTDSTDMNDSTRTSNTSTHSPGIVASPQDLSAMATSSPGTAMSNTVIDQASQLRLSSKRERHLRKAAFYAADSLAMSDKLGVTFAEFTSRELPLQSAMCTFDCAQVLAEWVATVQERVGRYMGILGKDEIDYQQVPCIVLLEDEDVKLLQKIQDILQNTEMKIAYGMGGMGSLSNPILSTLNHCGFGGKLLLMTAYMMEKAAVWPVTRVMARALEAHAAHMNQRAAASVS</sequence>
<dbReference type="PROSITE" id="PS00028">
    <property type="entry name" value="ZINC_FINGER_C2H2_1"/>
    <property type="match status" value="2"/>
</dbReference>
<evidence type="ECO:0000256" key="3">
    <source>
        <dbReference type="ARBA" id="ARBA00022737"/>
    </source>
</evidence>
<dbReference type="GO" id="GO:0008270">
    <property type="term" value="F:zinc ion binding"/>
    <property type="evidence" value="ECO:0007669"/>
    <property type="project" value="UniProtKB-KW"/>
</dbReference>
<feature type="domain" description="C2H2-type" evidence="9">
    <location>
        <begin position="51"/>
        <end position="78"/>
    </location>
</feature>
<evidence type="ECO:0000313" key="10">
    <source>
        <dbReference type="EMBL" id="EON69127.1"/>
    </source>
</evidence>
<feature type="region of interest" description="Disordered" evidence="8">
    <location>
        <begin position="99"/>
        <end position="153"/>
    </location>
</feature>
<dbReference type="PROSITE" id="PS50157">
    <property type="entry name" value="ZINC_FINGER_C2H2_2"/>
    <property type="match status" value="2"/>
</dbReference>
<name>R7Z4P8_CONA1</name>
<evidence type="ECO:0000256" key="5">
    <source>
        <dbReference type="ARBA" id="ARBA00022833"/>
    </source>
</evidence>
<feature type="region of interest" description="Disordered" evidence="8">
    <location>
        <begin position="1"/>
        <end position="51"/>
    </location>
</feature>
<dbReference type="PANTHER" id="PTHR40626">
    <property type="entry name" value="MIP31509P"/>
    <property type="match status" value="1"/>
</dbReference>
<dbReference type="Proteomes" id="UP000016924">
    <property type="component" value="Unassembled WGS sequence"/>
</dbReference>
<evidence type="ECO:0000256" key="8">
    <source>
        <dbReference type="SAM" id="MobiDB-lite"/>
    </source>
</evidence>
<feature type="compositionally biased region" description="Polar residues" evidence="8">
    <location>
        <begin position="945"/>
        <end position="968"/>
    </location>
</feature>
<dbReference type="GO" id="GO:0005634">
    <property type="term" value="C:nucleus"/>
    <property type="evidence" value="ECO:0007669"/>
    <property type="project" value="UniProtKB-SubCell"/>
</dbReference>
<dbReference type="Pfam" id="PF00096">
    <property type="entry name" value="zf-C2H2"/>
    <property type="match status" value="2"/>
</dbReference>
<feature type="compositionally biased region" description="Polar residues" evidence="8">
    <location>
        <begin position="15"/>
        <end position="26"/>
    </location>
</feature>
<evidence type="ECO:0000313" key="11">
    <source>
        <dbReference type="Proteomes" id="UP000016924"/>
    </source>
</evidence>